<feature type="region of interest" description="Disordered" evidence="1">
    <location>
        <begin position="65"/>
        <end position="106"/>
    </location>
</feature>
<protein>
    <submittedName>
        <fullName evidence="3">Uncharacterized protein</fullName>
    </submittedName>
</protein>
<dbReference type="EMBL" id="JAKWBI020001438">
    <property type="protein sequence ID" value="KAJ2890648.1"/>
    <property type="molecule type" value="Genomic_DNA"/>
</dbReference>
<gene>
    <name evidence="3" type="ORF">MKZ38_001566</name>
</gene>
<keyword evidence="2" id="KW-1133">Transmembrane helix</keyword>
<sequence length="265" mass="28504">MTSVQVGLYGCRDEWSGKGETTTFIFSASQEFSLSNTAGLQTFSGPKAEFLVRAIQLQWQSSDRIGMNPTMTDATEAQSTSTSTESSETSPPSTVSMPPSTETTAPKLPNGAKIGIAVSASIAGLLTLVILIIIIRRYRRRRAHDAEHSNSLMREQPYVASGTGHDPNIHQQPAVVQVLMHNDSSKATTQVTTTTMAQGNIGHGQQRPSELAAGHIGQRSELGHSTEHEHPRAELDHGSNNASMLPSELESAARTNPQPQYGELT</sequence>
<feature type="compositionally biased region" description="Basic and acidic residues" evidence="1">
    <location>
        <begin position="221"/>
        <end position="237"/>
    </location>
</feature>
<evidence type="ECO:0000256" key="1">
    <source>
        <dbReference type="SAM" id="MobiDB-lite"/>
    </source>
</evidence>
<evidence type="ECO:0000256" key="2">
    <source>
        <dbReference type="SAM" id="Phobius"/>
    </source>
</evidence>
<feature type="transmembrane region" description="Helical" evidence="2">
    <location>
        <begin position="114"/>
        <end position="135"/>
    </location>
</feature>
<keyword evidence="4" id="KW-1185">Reference proteome</keyword>
<evidence type="ECO:0000313" key="3">
    <source>
        <dbReference type="EMBL" id="KAJ2890648.1"/>
    </source>
</evidence>
<dbReference type="AlphaFoldDB" id="A0AAD5RFB8"/>
<name>A0AAD5RFB8_9PEZI</name>
<evidence type="ECO:0000313" key="4">
    <source>
        <dbReference type="Proteomes" id="UP001201980"/>
    </source>
</evidence>
<keyword evidence="2" id="KW-0812">Transmembrane</keyword>
<proteinExistence type="predicted"/>
<keyword evidence="2" id="KW-0472">Membrane</keyword>
<accession>A0AAD5RFB8</accession>
<dbReference type="Proteomes" id="UP001201980">
    <property type="component" value="Unassembled WGS sequence"/>
</dbReference>
<organism evidence="3 4">
    <name type="scientific">Zalerion maritima</name>
    <dbReference type="NCBI Taxonomy" id="339359"/>
    <lineage>
        <taxon>Eukaryota</taxon>
        <taxon>Fungi</taxon>
        <taxon>Dikarya</taxon>
        <taxon>Ascomycota</taxon>
        <taxon>Pezizomycotina</taxon>
        <taxon>Sordariomycetes</taxon>
        <taxon>Lulworthiomycetidae</taxon>
        <taxon>Lulworthiales</taxon>
        <taxon>Lulworthiaceae</taxon>
        <taxon>Zalerion</taxon>
    </lineage>
</organism>
<feature type="compositionally biased region" description="Low complexity" evidence="1">
    <location>
        <begin position="75"/>
        <end position="104"/>
    </location>
</feature>
<reference evidence="3" key="1">
    <citation type="submission" date="2022-07" db="EMBL/GenBank/DDBJ databases">
        <title>Draft genome sequence of Zalerion maritima ATCC 34329, a (micro)plastics degrading marine fungus.</title>
        <authorList>
            <person name="Paco A."/>
            <person name="Goncalves M.F.M."/>
            <person name="Rocha-Santos T.A.P."/>
            <person name="Alves A."/>
        </authorList>
    </citation>
    <scope>NUCLEOTIDE SEQUENCE</scope>
    <source>
        <strain evidence="3">ATCC 34329</strain>
    </source>
</reference>
<comment type="caution">
    <text evidence="3">The sequence shown here is derived from an EMBL/GenBank/DDBJ whole genome shotgun (WGS) entry which is preliminary data.</text>
</comment>
<feature type="region of interest" description="Disordered" evidence="1">
    <location>
        <begin position="220"/>
        <end position="265"/>
    </location>
</feature>